<name>A0A090K0E9_9GAMM</name>
<dbReference type="InterPro" id="IPR024726">
    <property type="entry name" value="FhuF_C"/>
</dbReference>
<dbReference type="Proteomes" id="UP000032427">
    <property type="component" value="Chromosome 2"/>
</dbReference>
<dbReference type="HOGENOM" id="CLU_942126_0_0_6"/>
<dbReference type="GO" id="GO:0051537">
    <property type="term" value="F:2 iron, 2 sulfur cluster binding"/>
    <property type="evidence" value="ECO:0007669"/>
    <property type="project" value="InterPro"/>
</dbReference>
<dbReference type="AlphaFoldDB" id="A0A090K0E9"/>
<dbReference type="EMBL" id="LN554847">
    <property type="protein sequence ID" value="CED57183.1"/>
    <property type="molecule type" value="Genomic_DNA"/>
</dbReference>
<gene>
    <name evidence="2" type="ORF">AWOD_II_0542</name>
</gene>
<protein>
    <recommendedName>
        <fullName evidence="1">Ferric siderophore reductase C-terminal domain-containing protein</fullName>
    </recommendedName>
</protein>
<dbReference type="STRING" id="80852.AWOD_II_0542"/>
<dbReference type="PATRIC" id="fig|80852.17.peg.3313"/>
<reference evidence="3" key="1">
    <citation type="submission" date="2014-09" db="EMBL/GenBank/DDBJ databases">
        <authorList>
            <person name="Hjerde E."/>
        </authorList>
    </citation>
    <scope>NUCLEOTIDE SEQUENCE [LARGE SCALE GENOMIC DNA]</scope>
    <source>
        <strain evidence="3">06/09/139</strain>
    </source>
</reference>
<feature type="domain" description="Ferric siderophore reductase C-terminal" evidence="1">
    <location>
        <begin position="252"/>
        <end position="270"/>
    </location>
</feature>
<dbReference type="Pfam" id="PF11575">
    <property type="entry name" value="FhuF_C"/>
    <property type="match status" value="1"/>
</dbReference>
<evidence type="ECO:0000313" key="3">
    <source>
        <dbReference type="Proteomes" id="UP000032427"/>
    </source>
</evidence>
<organism evidence="2 3">
    <name type="scientific">Aliivibrio wodanis</name>
    <dbReference type="NCBI Taxonomy" id="80852"/>
    <lineage>
        <taxon>Bacteria</taxon>
        <taxon>Pseudomonadati</taxon>
        <taxon>Pseudomonadota</taxon>
        <taxon>Gammaproteobacteria</taxon>
        <taxon>Vibrionales</taxon>
        <taxon>Vibrionaceae</taxon>
        <taxon>Aliivibrio</taxon>
    </lineage>
</organism>
<keyword evidence="3" id="KW-1185">Reference proteome</keyword>
<dbReference type="KEGG" id="awd:AWOD_II_0542"/>
<evidence type="ECO:0000259" key="1">
    <source>
        <dbReference type="Pfam" id="PF11575"/>
    </source>
</evidence>
<sequence>MHISAQLQPLWLSKKTSNSCYSLREQLAWLHNADDNFKLKAIDKNQLDDKHSLLNKWLSANLSNAIELFGKKNEVNQNVAASMWLKSFNNQFFTSLTALRLKFNRVPIVQFNDIFISTPNGEKIKSLQINNNCPFVCLATDPLASESQATVVESQEKLDEAFTYLLQQIGGGLSIFFEKERLKHRPFWGSISLAVSVFFMRLTEKGLSKEVASQLALNAEHWLENIMPEIGKNLAHVRVAENNQQAILYVQRETCCMKYKIDGKKNCATCQLLSEEDRHKKILNVFLLFSAVIKT</sequence>
<proteinExistence type="predicted"/>
<evidence type="ECO:0000313" key="2">
    <source>
        <dbReference type="EMBL" id="CED57183.1"/>
    </source>
</evidence>
<accession>A0A090K0E9</accession>